<evidence type="ECO:0000313" key="8">
    <source>
        <dbReference type="Proteomes" id="UP001176941"/>
    </source>
</evidence>
<evidence type="ECO:0000313" key="2">
    <source>
        <dbReference type="EMBL" id="CAI9155680.1"/>
    </source>
</evidence>
<dbReference type="Proteomes" id="UP001176941">
    <property type="component" value="Chromosome 13"/>
</dbReference>
<protein>
    <submittedName>
        <fullName evidence="2">Uncharacterized protein</fullName>
    </submittedName>
</protein>
<evidence type="ECO:0000313" key="3">
    <source>
        <dbReference type="EMBL" id="CAI9155682.1"/>
    </source>
</evidence>
<proteinExistence type="predicted"/>
<reference evidence="2 8" key="1">
    <citation type="submission" date="2023-04" db="EMBL/GenBank/DDBJ databases">
        <authorList>
            <consortium name="ELIXIR-Norway"/>
        </authorList>
    </citation>
    <scope>NUCLEOTIDE SEQUENCE [LARGE SCALE GENOMIC DNA]</scope>
</reference>
<feature type="region of interest" description="Disordered" evidence="1">
    <location>
        <begin position="63"/>
        <end position="91"/>
    </location>
</feature>
<dbReference type="EMBL" id="OX459949">
    <property type="protein sequence ID" value="CAI9155726.1"/>
    <property type="molecule type" value="Genomic_DNA"/>
</dbReference>
<evidence type="ECO:0000256" key="1">
    <source>
        <dbReference type="SAM" id="MobiDB-lite"/>
    </source>
</evidence>
<sequence length="124" mass="12684">MKTEAMVSSAHAHGLSSVVSLTGLPASPELLPAVTSLSARPAASPSELRHRCCPCSAAAGPSVGGHPHPLPRHPLGPGCPPGILSAPQRGCSQPSASLDWVATQNLGLRYQGDRESGRTLPWGL</sequence>
<dbReference type="EMBL" id="OX459949">
    <property type="protein sequence ID" value="CAI9155693.1"/>
    <property type="molecule type" value="Genomic_DNA"/>
</dbReference>
<name>A0ABN8Y268_RANTA</name>
<evidence type="ECO:0000313" key="6">
    <source>
        <dbReference type="EMBL" id="CAI9155701.1"/>
    </source>
</evidence>
<dbReference type="EMBL" id="OX459949">
    <property type="protein sequence ID" value="CAI9155682.1"/>
    <property type="molecule type" value="Genomic_DNA"/>
</dbReference>
<keyword evidence="8" id="KW-1185">Reference proteome</keyword>
<dbReference type="EMBL" id="OX459949">
    <property type="protein sequence ID" value="CAI9155697.1"/>
    <property type="molecule type" value="Genomic_DNA"/>
</dbReference>
<gene>
    <name evidence="2" type="ORF">MRATA1EN1_LOCUS4642</name>
    <name evidence="3" type="ORF">MRATA1EN1_LOCUS4644</name>
    <name evidence="4" type="ORF">MRATA1EN1_LOCUS4655</name>
    <name evidence="5" type="ORF">MRATA1EN1_LOCUS4659</name>
    <name evidence="6" type="ORF">MRATA1EN1_LOCUS4663</name>
    <name evidence="7" type="ORF">MRATA1EN1_LOCUS4688</name>
</gene>
<dbReference type="EMBL" id="OX459949">
    <property type="protein sequence ID" value="CAI9155680.1"/>
    <property type="molecule type" value="Genomic_DNA"/>
</dbReference>
<evidence type="ECO:0000313" key="5">
    <source>
        <dbReference type="EMBL" id="CAI9155697.1"/>
    </source>
</evidence>
<dbReference type="EMBL" id="OX459949">
    <property type="protein sequence ID" value="CAI9155701.1"/>
    <property type="molecule type" value="Genomic_DNA"/>
</dbReference>
<evidence type="ECO:0000313" key="7">
    <source>
        <dbReference type="EMBL" id="CAI9155726.1"/>
    </source>
</evidence>
<organism evidence="2 8">
    <name type="scientific">Rangifer tarandus platyrhynchus</name>
    <name type="common">Svalbard reindeer</name>
    <dbReference type="NCBI Taxonomy" id="3082113"/>
    <lineage>
        <taxon>Eukaryota</taxon>
        <taxon>Metazoa</taxon>
        <taxon>Chordata</taxon>
        <taxon>Craniata</taxon>
        <taxon>Vertebrata</taxon>
        <taxon>Euteleostomi</taxon>
        <taxon>Mammalia</taxon>
        <taxon>Eutheria</taxon>
        <taxon>Laurasiatheria</taxon>
        <taxon>Artiodactyla</taxon>
        <taxon>Ruminantia</taxon>
        <taxon>Pecora</taxon>
        <taxon>Cervidae</taxon>
        <taxon>Odocoileinae</taxon>
        <taxon>Rangifer</taxon>
    </lineage>
</organism>
<evidence type="ECO:0000313" key="4">
    <source>
        <dbReference type="EMBL" id="CAI9155693.1"/>
    </source>
</evidence>
<accession>A0ABN8Y268</accession>